<feature type="coiled-coil region" evidence="4">
    <location>
        <begin position="143"/>
        <end position="181"/>
    </location>
</feature>
<dbReference type="SMART" id="SM00054">
    <property type="entry name" value="EFh"/>
    <property type="match status" value="2"/>
</dbReference>
<dbReference type="PROSITE" id="PS50222">
    <property type="entry name" value="EF_HAND_2"/>
    <property type="match status" value="2"/>
</dbReference>
<dbReference type="STRING" id="946362.F2U2A1"/>
<dbReference type="PANTHER" id="PTHR13025">
    <property type="entry name" value="EF-HAND DOMAIN-CONTAINING PROTEIN D"/>
    <property type="match status" value="1"/>
</dbReference>
<keyword evidence="3" id="KW-0106">Calcium</keyword>
<dbReference type="PANTHER" id="PTHR13025:SF6">
    <property type="entry name" value="EF-HAND DOMAIN-CONTAINING PROTEIN-RELATED"/>
    <property type="match status" value="1"/>
</dbReference>
<dbReference type="InParanoid" id="F2U2A1"/>
<evidence type="ECO:0000256" key="2">
    <source>
        <dbReference type="ARBA" id="ARBA00022737"/>
    </source>
</evidence>
<dbReference type="FunCoup" id="F2U2A1">
    <property type="interactions" value="412"/>
</dbReference>
<evidence type="ECO:0000313" key="7">
    <source>
        <dbReference type="EMBL" id="EGD81753.1"/>
    </source>
</evidence>
<name>F2U2A1_SALR5</name>
<dbReference type="EMBL" id="GL832959">
    <property type="protein sequence ID" value="EGD81753.1"/>
    <property type="molecule type" value="Genomic_DNA"/>
</dbReference>
<accession>F2U2A1</accession>
<dbReference type="AlphaFoldDB" id="F2U2A1"/>
<keyword evidence="4" id="KW-0175">Coiled coil</keyword>
<feature type="compositionally biased region" description="Basic and acidic residues" evidence="5">
    <location>
        <begin position="1"/>
        <end position="19"/>
    </location>
</feature>
<dbReference type="InterPro" id="IPR040365">
    <property type="entry name" value="EFHD1/2"/>
</dbReference>
<feature type="domain" description="EF-hand" evidence="6">
    <location>
        <begin position="41"/>
        <end position="76"/>
    </location>
</feature>
<dbReference type="Pfam" id="PF13499">
    <property type="entry name" value="EF-hand_7"/>
    <property type="match status" value="1"/>
</dbReference>
<dbReference type="OMA" id="EVKHTYR"/>
<organism evidence="7 8">
    <name type="scientific">Salpingoeca rosetta (strain ATCC 50818 / BSB-021)</name>
    <dbReference type="NCBI Taxonomy" id="946362"/>
    <lineage>
        <taxon>Eukaryota</taxon>
        <taxon>Choanoflagellata</taxon>
        <taxon>Craspedida</taxon>
        <taxon>Salpingoecidae</taxon>
        <taxon>Salpingoeca</taxon>
    </lineage>
</organism>
<dbReference type="CDD" id="cd00051">
    <property type="entry name" value="EFh"/>
    <property type="match status" value="1"/>
</dbReference>
<evidence type="ECO:0000256" key="1">
    <source>
        <dbReference type="ARBA" id="ARBA00022723"/>
    </source>
</evidence>
<feature type="region of interest" description="Disordered" evidence="5">
    <location>
        <begin position="1"/>
        <end position="26"/>
    </location>
</feature>
<dbReference type="PROSITE" id="PS00018">
    <property type="entry name" value="EF_HAND_1"/>
    <property type="match status" value="2"/>
</dbReference>
<dbReference type="SUPFAM" id="SSF47473">
    <property type="entry name" value="EF-hand"/>
    <property type="match status" value="1"/>
</dbReference>
<evidence type="ECO:0000256" key="4">
    <source>
        <dbReference type="SAM" id="Coils"/>
    </source>
</evidence>
<feature type="domain" description="EF-hand" evidence="6">
    <location>
        <begin position="77"/>
        <end position="112"/>
    </location>
</feature>
<dbReference type="GO" id="GO:0005509">
    <property type="term" value="F:calcium ion binding"/>
    <property type="evidence" value="ECO:0007669"/>
    <property type="project" value="InterPro"/>
</dbReference>
<dbReference type="FunFam" id="1.10.238.10:FF:000112">
    <property type="entry name" value="EF-hand domain family, member D2"/>
    <property type="match status" value="1"/>
</dbReference>
<gene>
    <name evidence="7" type="ORF">PTSG_02465</name>
</gene>
<keyword evidence="8" id="KW-1185">Reference proteome</keyword>
<dbReference type="eggNOG" id="KOG0041">
    <property type="taxonomic scope" value="Eukaryota"/>
</dbReference>
<evidence type="ECO:0000313" key="8">
    <source>
        <dbReference type="Proteomes" id="UP000007799"/>
    </source>
</evidence>
<reference evidence="7" key="1">
    <citation type="submission" date="2009-08" db="EMBL/GenBank/DDBJ databases">
        <title>Annotation of Salpingoeca rosetta.</title>
        <authorList>
            <consortium name="The Broad Institute Genome Sequencing Platform"/>
            <person name="Russ C."/>
            <person name="Cuomo C."/>
            <person name="Burger G."/>
            <person name="Gray M.W."/>
            <person name="Holland P.W.H."/>
            <person name="King N."/>
            <person name="Lang F.B.F."/>
            <person name="Roger A.J."/>
            <person name="Ruiz-Trillo I."/>
            <person name="Young S.K."/>
            <person name="Zeng Q."/>
            <person name="Gargeya S."/>
            <person name="Alvarado L."/>
            <person name="Berlin A."/>
            <person name="Chapman S.B."/>
            <person name="Chen Z."/>
            <person name="Freedman E."/>
            <person name="Gellesch M."/>
            <person name="Goldberg J."/>
            <person name="Griggs A."/>
            <person name="Gujja S."/>
            <person name="Heilman E."/>
            <person name="Heiman D."/>
            <person name="Howarth C."/>
            <person name="Mehta T."/>
            <person name="Neiman D."/>
            <person name="Pearson M."/>
            <person name="Roberts A."/>
            <person name="Saif S."/>
            <person name="Shea T."/>
            <person name="Shenoy N."/>
            <person name="Sisk P."/>
            <person name="Stolte C."/>
            <person name="Sykes S."/>
            <person name="White J."/>
            <person name="Yandava C."/>
            <person name="Haas B."/>
            <person name="Nusbaum C."/>
            <person name="Birren B."/>
        </authorList>
    </citation>
    <scope>NUCLEOTIDE SEQUENCE</scope>
    <source>
        <strain evidence="7">ATCC 50818</strain>
    </source>
</reference>
<protein>
    <submittedName>
        <fullName evidence="7">EF-hand domain-containing protein D2</fullName>
    </submittedName>
</protein>
<dbReference type="RefSeq" id="XP_004996957.1">
    <property type="nucleotide sequence ID" value="XM_004996900.1"/>
</dbReference>
<dbReference type="InterPro" id="IPR002048">
    <property type="entry name" value="EF_hand_dom"/>
</dbReference>
<evidence type="ECO:0000256" key="3">
    <source>
        <dbReference type="ARBA" id="ARBA00022837"/>
    </source>
</evidence>
<keyword evidence="2" id="KW-0677">Repeat</keyword>
<sequence length="186" mass="21446">MSELADKLARRARINEGGEKPAMASSSRFNPYVEFPDMTRKEIKEYEKMFKKYDTSRDGFIDLMELKYMMEKLEHPQTHVALKAMISEVDEDNDGQISFREFLLIFHKAARGELQAEGLSQIADSVDVSEVGAKGAASFFESLAAKQAQANKFEEEIKAEQEEKKREAELARKRKEEFKKKFSNFQ</sequence>
<dbReference type="Proteomes" id="UP000007799">
    <property type="component" value="Unassembled WGS sequence"/>
</dbReference>
<dbReference type="InterPro" id="IPR011992">
    <property type="entry name" value="EF-hand-dom_pair"/>
</dbReference>
<dbReference type="KEGG" id="sre:PTSG_02465"/>
<keyword evidence="1" id="KW-0479">Metal-binding</keyword>
<evidence type="ECO:0000256" key="5">
    <source>
        <dbReference type="SAM" id="MobiDB-lite"/>
    </source>
</evidence>
<dbReference type="OrthoDB" id="6572480at2759"/>
<dbReference type="InterPro" id="IPR018247">
    <property type="entry name" value="EF_Hand_1_Ca_BS"/>
</dbReference>
<dbReference type="GeneID" id="16077549"/>
<evidence type="ECO:0000259" key="6">
    <source>
        <dbReference type="PROSITE" id="PS50222"/>
    </source>
</evidence>
<dbReference type="Gene3D" id="1.10.238.10">
    <property type="entry name" value="EF-hand"/>
    <property type="match status" value="1"/>
</dbReference>
<proteinExistence type="predicted"/>